<comment type="caution">
    <text evidence="2">The sequence shown here is derived from an EMBL/GenBank/DDBJ whole genome shotgun (WGS) entry which is preliminary data.</text>
</comment>
<dbReference type="Proteomes" id="UP001139646">
    <property type="component" value="Unassembled WGS sequence"/>
</dbReference>
<keyword evidence="3" id="KW-1185">Reference proteome</keyword>
<dbReference type="InterPro" id="IPR011990">
    <property type="entry name" value="TPR-like_helical_dom_sf"/>
</dbReference>
<protein>
    <recommendedName>
        <fullName evidence="4">Tetratricopeptide repeat protein</fullName>
    </recommendedName>
</protein>
<reference evidence="2" key="1">
    <citation type="submission" date="2022-01" db="EMBL/GenBank/DDBJ databases">
        <title>Colwellia maritima, isolated from seawater.</title>
        <authorList>
            <person name="Kristyanto S."/>
            <person name="Jung J."/>
            <person name="Jeon C.O."/>
        </authorList>
    </citation>
    <scope>NUCLEOTIDE SEQUENCE</scope>
    <source>
        <strain evidence="2">MSW7</strain>
    </source>
</reference>
<accession>A0ABS9X5H0</accession>
<name>A0ABS9X5H0_9GAMM</name>
<keyword evidence="1" id="KW-0812">Transmembrane</keyword>
<dbReference type="EMBL" id="JAKKSL010000005">
    <property type="protein sequence ID" value="MCI2285483.1"/>
    <property type="molecule type" value="Genomic_DNA"/>
</dbReference>
<dbReference type="SUPFAM" id="SSF48452">
    <property type="entry name" value="TPR-like"/>
    <property type="match status" value="1"/>
</dbReference>
<sequence>MITSTTSQQSKATTQTAHSKIPSIIAAVICLIFALWSTLWFWSAVLTVRPETVITQWEEKQEEIKPELAQKMIARLKQSIAINPIDANSHLLMAKYYQWLANNSSSAKTNNINISKNQYTALAEQAFKNAIKHQPSGYYAWAKLAQFYSNQQPLNQAKLKPALSNAMLLGPFEQRSRLILIPLLFKHWSLIANNTEDMAQATKIIKLALKTSNSLLTLNSAKTYQKLAEITPLLTKQWHKNFAKKHIKETANDQ</sequence>
<organism evidence="2 3">
    <name type="scientific">Colwellia maritima</name>
    <dbReference type="NCBI Taxonomy" id="2912588"/>
    <lineage>
        <taxon>Bacteria</taxon>
        <taxon>Pseudomonadati</taxon>
        <taxon>Pseudomonadota</taxon>
        <taxon>Gammaproteobacteria</taxon>
        <taxon>Alteromonadales</taxon>
        <taxon>Colwelliaceae</taxon>
        <taxon>Colwellia</taxon>
    </lineage>
</organism>
<evidence type="ECO:0000256" key="1">
    <source>
        <dbReference type="SAM" id="Phobius"/>
    </source>
</evidence>
<dbReference type="RefSeq" id="WP_242288363.1">
    <property type="nucleotide sequence ID" value="NZ_JAKKSL010000005.1"/>
</dbReference>
<evidence type="ECO:0000313" key="3">
    <source>
        <dbReference type="Proteomes" id="UP001139646"/>
    </source>
</evidence>
<evidence type="ECO:0008006" key="4">
    <source>
        <dbReference type="Google" id="ProtNLM"/>
    </source>
</evidence>
<dbReference type="Gene3D" id="1.25.40.10">
    <property type="entry name" value="Tetratricopeptide repeat domain"/>
    <property type="match status" value="1"/>
</dbReference>
<keyword evidence="1" id="KW-0472">Membrane</keyword>
<feature type="transmembrane region" description="Helical" evidence="1">
    <location>
        <begin position="21"/>
        <end position="42"/>
    </location>
</feature>
<keyword evidence="1" id="KW-1133">Transmembrane helix</keyword>
<proteinExistence type="predicted"/>
<evidence type="ECO:0000313" key="2">
    <source>
        <dbReference type="EMBL" id="MCI2285483.1"/>
    </source>
</evidence>
<gene>
    <name evidence="2" type="ORF">L3081_21395</name>
</gene>